<dbReference type="EC" id="2.7.11.1" evidence="4"/>
<comment type="subcellular location">
    <subcellularLocation>
        <location evidence="1">Cell membrane</location>
        <topology evidence="1">Single-pass type I membrane protein</topology>
    </subcellularLocation>
</comment>
<comment type="catalytic activity">
    <reaction evidence="18">
        <text>L-threonyl-[protein] + ATP = O-phospho-L-threonyl-[protein] + ADP + H(+)</text>
        <dbReference type="Rhea" id="RHEA:46608"/>
        <dbReference type="Rhea" id="RHEA-COMP:11060"/>
        <dbReference type="Rhea" id="RHEA-COMP:11605"/>
        <dbReference type="ChEBI" id="CHEBI:15378"/>
        <dbReference type="ChEBI" id="CHEBI:30013"/>
        <dbReference type="ChEBI" id="CHEBI:30616"/>
        <dbReference type="ChEBI" id="CHEBI:61977"/>
        <dbReference type="ChEBI" id="CHEBI:456216"/>
        <dbReference type="EC" id="2.7.11.1"/>
    </reaction>
</comment>
<dbReference type="FunFam" id="1.10.510.10:FF:000240">
    <property type="entry name" value="Lectin-domain containing receptor kinase A4.3"/>
    <property type="match status" value="1"/>
</dbReference>
<dbReference type="InterPro" id="IPR011009">
    <property type="entry name" value="Kinase-like_dom_sf"/>
</dbReference>
<evidence type="ECO:0000256" key="7">
    <source>
        <dbReference type="ARBA" id="ARBA00022679"/>
    </source>
</evidence>
<keyword evidence="15 21" id="KW-0472">Membrane</keyword>
<keyword evidence="14 21" id="KW-1133">Transmembrane helix</keyword>
<evidence type="ECO:0000256" key="16">
    <source>
        <dbReference type="ARBA" id="ARBA00023170"/>
    </source>
</evidence>
<evidence type="ECO:0000256" key="8">
    <source>
        <dbReference type="ARBA" id="ARBA00022692"/>
    </source>
</evidence>
<dbReference type="OrthoDB" id="543442at2759"/>
<dbReference type="InterPro" id="IPR001220">
    <property type="entry name" value="Legume_lectin_dom"/>
</dbReference>
<dbReference type="InterPro" id="IPR050528">
    <property type="entry name" value="L-type_Lectin-RKs"/>
</dbReference>
<evidence type="ECO:0000256" key="6">
    <source>
        <dbReference type="ARBA" id="ARBA00022527"/>
    </source>
</evidence>
<keyword evidence="8 21" id="KW-0812">Transmembrane</keyword>
<evidence type="ECO:0000256" key="19">
    <source>
        <dbReference type="ARBA" id="ARBA00048679"/>
    </source>
</evidence>
<dbReference type="PROSITE" id="PS50011">
    <property type="entry name" value="PROTEIN_KINASE_DOM"/>
    <property type="match status" value="2"/>
</dbReference>
<evidence type="ECO:0000256" key="4">
    <source>
        <dbReference type="ARBA" id="ARBA00012513"/>
    </source>
</evidence>
<gene>
    <name evidence="23" type="ORF">F0562_016689</name>
</gene>
<keyword evidence="5" id="KW-1003">Cell membrane</keyword>
<keyword evidence="24" id="KW-1185">Reference proteome</keyword>
<dbReference type="Gene3D" id="1.10.510.10">
    <property type="entry name" value="Transferase(Phosphotransferase) domain 1"/>
    <property type="match status" value="2"/>
</dbReference>
<dbReference type="SUPFAM" id="SSF49899">
    <property type="entry name" value="Concanavalin A-like lectins/glucanases"/>
    <property type="match status" value="1"/>
</dbReference>
<organism evidence="23 24">
    <name type="scientific">Nyssa sinensis</name>
    <dbReference type="NCBI Taxonomy" id="561372"/>
    <lineage>
        <taxon>Eukaryota</taxon>
        <taxon>Viridiplantae</taxon>
        <taxon>Streptophyta</taxon>
        <taxon>Embryophyta</taxon>
        <taxon>Tracheophyta</taxon>
        <taxon>Spermatophyta</taxon>
        <taxon>Magnoliopsida</taxon>
        <taxon>eudicotyledons</taxon>
        <taxon>Gunneridae</taxon>
        <taxon>Pentapetalae</taxon>
        <taxon>asterids</taxon>
        <taxon>Cornales</taxon>
        <taxon>Nyssaceae</taxon>
        <taxon>Nyssa</taxon>
    </lineage>
</organism>
<dbReference type="FunFam" id="1.10.510.10:FF:000108">
    <property type="entry name" value="L-type lectin-domain containing receptor kinase S.4"/>
    <property type="match status" value="1"/>
</dbReference>
<dbReference type="InterPro" id="IPR008271">
    <property type="entry name" value="Ser/Thr_kinase_AS"/>
</dbReference>
<keyword evidence="9" id="KW-0732">Signal</keyword>
<dbReference type="AlphaFoldDB" id="A0A5J4ZFA3"/>
<evidence type="ECO:0000313" key="23">
    <source>
        <dbReference type="EMBL" id="KAA8516396.1"/>
    </source>
</evidence>
<keyword evidence="12" id="KW-0418">Kinase</keyword>
<feature type="domain" description="Protein kinase" evidence="22">
    <location>
        <begin position="1"/>
        <end position="200"/>
    </location>
</feature>
<reference evidence="23 24" key="1">
    <citation type="submission" date="2019-09" db="EMBL/GenBank/DDBJ databases">
        <title>A chromosome-level genome assembly of the Chinese tupelo Nyssa sinensis.</title>
        <authorList>
            <person name="Yang X."/>
            <person name="Kang M."/>
            <person name="Yang Y."/>
            <person name="Xiong H."/>
            <person name="Wang M."/>
            <person name="Zhang Z."/>
            <person name="Wang Z."/>
            <person name="Wu H."/>
            <person name="Ma T."/>
            <person name="Liu J."/>
            <person name="Xi Z."/>
        </authorList>
    </citation>
    <scope>NUCLEOTIDE SEQUENCE [LARGE SCALE GENOMIC DNA]</scope>
    <source>
        <strain evidence="23">J267</strain>
        <tissue evidence="23">Leaf</tissue>
    </source>
</reference>
<dbReference type="GO" id="GO:0002229">
    <property type="term" value="P:defense response to oomycetes"/>
    <property type="evidence" value="ECO:0007669"/>
    <property type="project" value="UniProtKB-ARBA"/>
</dbReference>
<dbReference type="InterPro" id="IPR017441">
    <property type="entry name" value="Protein_kinase_ATP_BS"/>
</dbReference>
<comment type="similarity">
    <text evidence="2">In the N-terminal section; belongs to the leguminous lectin family.</text>
</comment>
<feature type="transmembrane region" description="Helical" evidence="21">
    <location>
        <begin position="433"/>
        <end position="458"/>
    </location>
</feature>
<dbReference type="PANTHER" id="PTHR27007">
    <property type="match status" value="1"/>
</dbReference>
<dbReference type="Proteomes" id="UP000325577">
    <property type="component" value="Linkage Group LG8"/>
</dbReference>
<dbReference type="GO" id="GO:0005524">
    <property type="term" value="F:ATP binding"/>
    <property type="evidence" value="ECO:0007669"/>
    <property type="project" value="UniProtKB-UniRule"/>
</dbReference>
<sequence length="754" mass="84443">MPNASLDKDVALGLIYLHEEWVELIIHRDIKASNVLLDGECNGKLGDFGLARCIDHGKDPQTTQVEGTLDYIAAELPRNGKATTRTYVFAFGAFCLEVACSRRPVEQRAMPEETLAEVRSSMSQVLQYLKGYATIPENLEDLLWTQDHEKRQNDFFTSDQSASKMKDSKPSAVSSDPNGFIFYEKLKQIGVAEITPDGLLERINKTTWASGYTFYSLPFSFKNSSNGNVLSFSTMFVFEIVPEIQNRHGFGMQFVFTRTKEIPEHINSQNLNQTNNGRYNHSVAIKLDTSQEELFNDINDNHVDIYIESIKPVKFATAGYYANENGEFKNITLTSGEPIKAWVDYDGMEKQLNVTLSPININKPNLPLLSSKIDLSPVILNQTYVGFSSSVGANVQSHYILGWSFQLNGKAQELDLSRLPSPPRKNQSKKKQLILIIGLPVIGVLSASTTVLIIVFLLRRKAKFTEILEDWEVQYGPHRFHYKDLFVATRGFKENELLGRGGFGQVYRGVIPVSNTQVAVKRISHESKQGMKEFVAEIATIGRLRHPSLSETTLNWNQRSKIIKDVASGLAYLHEEWVEVIIHRDIKASNVLLDGELNGKLGDFGLARRCNHGKDPQTTHLAGTLGYIAPELARNDKATTSTDVFAFGAFLLEVACGRKPVERQAAPEEVILVDWVAECLRKGEILKTVDHKLKNDYRVEDMELVLKLGLLCSHPGASVGPKMPQVLQYLKGHASLPENLDDLLLNQEQWGGPD</sequence>
<feature type="binding site" evidence="20">
    <location>
        <position position="521"/>
    </location>
    <ligand>
        <name>ATP</name>
        <dbReference type="ChEBI" id="CHEBI:30616"/>
    </ligand>
</feature>
<evidence type="ECO:0000256" key="21">
    <source>
        <dbReference type="SAM" id="Phobius"/>
    </source>
</evidence>
<evidence type="ECO:0000256" key="1">
    <source>
        <dbReference type="ARBA" id="ARBA00004251"/>
    </source>
</evidence>
<dbReference type="SMART" id="SM00220">
    <property type="entry name" value="S_TKc"/>
    <property type="match status" value="1"/>
</dbReference>
<evidence type="ECO:0000256" key="9">
    <source>
        <dbReference type="ARBA" id="ARBA00022729"/>
    </source>
</evidence>
<dbReference type="InterPro" id="IPR013320">
    <property type="entry name" value="ConA-like_dom_sf"/>
</dbReference>
<dbReference type="Pfam" id="PF07714">
    <property type="entry name" value="PK_Tyr_Ser-Thr"/>
    <property type="match status" value="1"/>
</dbReference>
<feature type="domain" description="Protein kinase" evidence="22">
    <location>
        <begin position="492"/>
        <end position="754"/>
    </location>
</feature>
<dbReference type="Gene3D" id="3.30.200.20">
    <property type="entry name" value="Phosphorylase Kinase, domain 1"/>
    <property type="match status" value="1"/>
</dbReference>
<comment type="catalytic activity">
    <reaction evidence="19">
        <text>L-seryl-[protein] + ATP = O-phospho-L-seryl-[protein] + ADP + H(+)</text>
        <dbReference type="Rhea" id="RHEA:17989"/>
        <dbReference type="Rhea" id="RHEA-COMP:9863"/>
        <dbReference type="Rhea" id="RHEA-COMP:11604"/>
        <dbReference type="ChEBI" id="CHEBI:15378"/>
        <dbReference type="ChEBI" id="CHEBI:29999"/>
        <dbReference type="ChEBI" id="CHEBI:30616"/>
        <dbReference type="ChEBI" id="CHEBI:83421"/>
        <dbReference type="ChEBI" id="CHEBI:456216"/>
        <dbReference type="EC" id="2.7.11.1"/>
    </reaction>
</comment>
<keyword evidence="13 20" id="KW-0067">ATP-binding</keyword>
<evidence type="ECO:0000256" key="5">
    <source>
        <dbReference type="ARBA" id="ARBA00022475"/>
    </source>
</evidence>
<dbReference type="InterPro" id="IPR001245">
    <property type="entry name" value="Ser-Thr/Tyr_kinase_cat_dom"/>
</dbReference>
<name>A0A5J4ZFA3_9ASTE</name>
<keyword evidence="16" id="KW-0675">Receptor</keyword>
<dbReference type="PROSITE" id="PS00108">
    <property type="entry name" value="PROTEIN_KINASE_ST"/>
    <property type="match status" value="2"/>
</dbReference>
<dbReference type="Pfam" id="PF00139">
    <property type="entry name" value="Lectin_legB"/>
    <property type="match status" value="1"/>
</dbReference>
<protein>
    <recommendedName>
        <fullName evidence="4">non-specific serine/threonine protein kinase</fullName>
        <ecNumber evidence="4">2.7.11.1</ecNumber>
    </recommendedName>
</protein>
<evidence type="ECO:0000256" key="18">
    <source>
        <dbReference type="ARBA" id="ARBA00047899"/>
    </source>
</evidence>
<dbReference type="GO" id="GO:0030246">
    <property type="term" value="F:carbohydrate binding"/>
    <property type="evidence" value="ECO:0007669"/>
    <property type="project" value="UniProtKB-KW"/>
</dbReference>
<comment type="similarity">
    <text evidence="3">In the C-terminal section; belongs to the protein kinase superfamily. Ser/Thr protein kinase family.</text>
</comment>
<evidence type="ECO:0000256" key="12">
    <source>
        <dbReference type="ARBA" id="ARBA00022777"/>
    </source>
</evidence>
<dbReference type="Gene3D" id="2.60.120.200">
    <property type="match status" value="1"/>
</dbReference>
<evidence type="ECO:0000256" key="2">
    <source>
        <dbReference type="ARBA" id="ARBA00008536"/>
    </source>
</evidence>
<keyword evidence="6" id="KW-0723">Serine/threonine-protein kinase</keyword>
<evidence type="ECO:0000256" key="15">
    <source>
        <dbReference type="ARBA" id="ARBA00023136"/>
    </source>
</evidence>
<keyword evidence="17" id="KW-0325">Glycoprotein</keyword>
<dbReference type="SUPFAM" id="SSF56112">
    <property type="entry name" value="Protein kinase-like (PK-like)"/>
    <property type="match status" value="2"/>
</dbReference>
<dbReference type="GO" id="GO:0005886">
    <property type="term" value="C:plasma membrane"/>
    <property type="evidence" value="ECO:0007669"/>
    <property type="project" value="UniProtKB-SubCell"/>
</dbReference>
<keyword evidence="10" id="KW-0430">Lectin</keyword>
<evidence type="ECO:0000256" key="13">
    <source>
        <dbReference type="ARBA" id="ARBA00022840"/>
    </source>
</evidence>
<dbReference type="InterPro" id="IPR000719">
    <property type="entry name" value="Prot_kinase_dom"/>
</dbReference>
<evidence type="ECO:0000256" key="20">
    <source>
        <dbReference type="PROSITE-ProRule" id="PRU10141"/>
    </source>
</evidence>
<dbReference type="CDD" id="cd06899">
    <property type="entry name" value="lectin_legume_LecRK_Arcelin_ConA"/>
    <property type="match status" value="1"/>
</dbReference>
<dbReference type="Pfam" id="PF00069">
    <property type="entry name" value="Pkinase"/>
    <property type="match status" value="2"/>
</dbReference>
<evidence type="ECO:0000256" key="3">
    <source>
        <dbReference type="ARBA" id="ARBA00010217"/>
    </source>
</evidence>
<evidence type="ECO:0000256" key="10">
    <source>
        <dbReference type="ARBA" id="ARBA00022734"/>
    </source>
</evidence>
<dbReference type="GO" id="GO:0004674">
    <property type="term" value="F:protein serine/threonine kinase activity"/>
    <property type="evidence" value="ECO:0007669"/>
    <property type="project" value="UniProtKB-KW"/>
</dbReference>
<evidence type="ECO:0000256" key="17">
    <source>
        <dbReference type="ARBA" id="ARBA00023180"/>
    </source>
</evidence>
<accession>A0A5J4ZFA3</accession>
<keyword evidence="7" id="KW-0808">Transferase</keyword>
<dbReference type="PROSITE" id="PS00107">
    <property type="entry name" value="PROTEIN_KINASE_ATP"/>
    <property type="match status" value="1"/>
</dbReference>
<evidence type="ECO:0000256" key="14">
    <source>
        <dbReference type="ARBA" id="ARBA00022989"/>
    </source>
</evidence>
<evidence type="ECO:0000259" key="22">
    <source>
        <dbReference type="PROSITE" id="PS50011"/>
    </source>
</evidence>
<evidence type="ECO:0000256" key="11">
    <source>
        <dbReference type="ARBA" id="ARBA00022741"/>
    </source>
</evidence>
<dbReference type="EMBL" id="CM018051">
    <property type="protein sequence ID" value="KAA8516396.1"/>
    <property type="molecule type" value="Genomic_DNA"/>
</dbReference>
<evidence type="ECO:0000313" key="24">
    <source>
        <dbReference type="Proteomes" id="UP000325577"/>
    </source>
</evidence>
<keyword evidence="11 20" id="KW-0547">Nucleotide-binding</keyword>
<proteinExistence type="inferred from homology"/>